<dbReference type="Proteomes" id="UP000005273">
    <property type="component" value="Unassembled WGS sequence"/>
</dbReference>
<keyword evidence="6 7" id="KW-0648">Protein biosynthesis</keyword>
<name>A0A0T5XCN6_9BACT</name>
<dbReference type="CDD" id="cd04470">
    <property type="entry name" value="S1_EF-P_repeat_1"/>
    <property type="match status" value="1"/>
</dbReference>
<evidence type="ECO:0000313" key="12">
    <source>
        <dbReference type="EMBL" id="KRT36124.1"/>
    </source>
</evidence>
<dbReference type="PROSITE" id="PS01275">
    <property type="entry name" value="EFP"/>
    <property type="match status" value="1"/>
</dbReference>
<dbReference type="GO" id="GO:0003746">
    <property type="term" value="F:translation elongation factor activity"/>
    <property type="evidence" value="ECO:0007669"/>
    <property type="project" value="UniProtKB-UniRule"/>
</dbReference>
<dbReference type="InterPro" id="IPR013852">
    <property type="entry name" value="Transl_elong_P/YeiP_CS"/>
</dbReference>
<dbReference type="UniPathway" id="UPA00345"/>
<sequence>MAQIVDTNSFRQGMMIKWEDSIWEIVDYQHHKMGRGGAIVRTKLKNIYSGTIIETSFRAGERFERVVFDEREAQYIYKEGDNYVFMDLENYDQIYIPATLLGDKAMYLSDNLEVTLRLYEGNVVGVDLPNTVALKVVDTPPGYKGDTVSGGGKPATLETGLTVTVPMFVEVGDVLLIDTRTGEYLERDKSKGV</sequence>
<dbReference type="EMBL" id="ACJX03000001">
    <property type="protein sequence ID" value="KRT36124.1"/>
    <property type="molecule type" value="Genomic_DNA"/>
</dbReference>
<keyword evidence="4 7" id="KW-0963">Cytoplasm</keyword>
<dbReference type="CDD" id="cd05794">
    <property type="entry name" value="S1_EF-P_repeat_2"/>
    <property type="match status" value="1"/>
</dbReference>
<keyword evidence="5 7" id="KW-0251">Elongation factor</keyword>
<dbReference type="STRING" id="592015.HMPREF1705_03385"/>
<dbReference type="OrthoDB" id="9801844at2"/>
<evidence type="ECO:0000259" key="11">
    <source>
        <dbReference type="SMART" id="SM01185"/>
    </source>
</evidence>
<comment type="pathway">
    <text evidence="2 7">Protein biosynthesis; polypeptide chain elongation.</text>
</comment>
<dbReference type="InterPro" id="IPR020599">
    <property type="entry name" value="Transl_elong_fac_P/YeiP"/>
</dbReference>
<dbReference type="InterPro" id="IPR013185">
    <property type="entry name" value="Transl_elong_KOW-like"/>
</dbReference>
<keyword evidence="13" id="KW-1185">Reference proteome</keyword>
<comment type="similarity">
    <text evidence="3 7 9">Belongs to the elongation factor P family.</text>
</comment>
<dbReference type="InterPro" id="IPR008991">
    <property type="entry name" value="Translation_prot_SH3-like_sf"/>
</dbReference>
<evidence type="ECO:0000259" key="10">
    <source>
        <dbReference type="SMART" id="SM00841"/>
    </source>
</evidence>
<evidence type="ECO:0000313" key="13">
    <source>
        <dbReference type="Proteomes" id="UP000005273"/>
    </source>
</evidence>
<feature type="domain" description="Translation elongation factor P/YeiP central" evidence="11">
    <location>
        <begin position="70"/>
        <end position="124"/>
    </location>
</feature>
<dbReference type="Pfam" id="PF08207">
    <property type="entry name" value="EFP_N"/>
    <property type="match status" value="1"/>
</dbReference>
<evidence type="ECO:0000256" key="3">
    <source>
        <dbReference type="ARBA" id="ARBA00009479"/>
    </source>
</evidence>
<dbReference type="InterPro" id="IPR014722">
    <property type="entry name" value="Rib_uL2_dom2"/>
</dbReference>
<dbReference type="Gene3D" id="2.40.50.140">
    <property type="entry name" value="Nucleic acid-binding proteins"/>
    <property type="match status" value="2"/>
</dbReference>
<dbReference type="NCBIfam" id="NF001810">
    <property type="entry name" value="PRK00529.1"/>
    <property type="match status" value="1"/>
</dbReference>
<dbReference type="PANTHER" id="PTHR30053:SF12">
    <property type="entry name" value="ELONGATION FACTOR P (EF-P) FAMILY PROTEIN"/>
    <property type="match status" value="1"/>
</dbReference>
<dbReference type="InterPro" id="IPR012340">
    <property type="entry name" value="NA-bd_OB-fold"/>
</dbReference>
<evidence type="ECO:0000256" key="2">
    <source>
        <dbReference type="ARBA" id="ARBA00004815"/>
    </source>
</evidence>
<dbReference type="HAMAP" id="MF_00141">
    <property type="entry name" value="EF_P"/>
    <property type="match status" value="1"/>
</dbReference>
<dbReference type="Pfam" id="PF09285">
    <property type="entry name" value="Elong-fact-P_C"/>
    <property type="match status" value="1"/>
</dbReference>
<proteinExistence type="inferred from homology"/>
<dbReference type="InterPro" id="IPR015365">
    <property type="entry name" value="Elong-fact-P_C"/>
</dbReference>
<dbReference type="Gene3D" id="2.30.30.30">
    <property type="match status" value="1"/>
</dbReference>
<reference evidence="13" key="1">
    <citation type="submission" date="2012-09" db="EMBL/GenBank/DDBJ databases">
        <authorList>
            <person name="Weinstock G."/>
            <person name="Sodergren E."/>
            <person name="Clifton S."/>
            <person name="Fulton L."/>
            <person name="Fulton B."/>
            <person name="Courtney L."/>
            <person name="Fronick C."/>
            <person name="Harrison M."/>
            <person name="Strong C."/>
            <person name="Farmer C."/>
            <person name="Delehaunty K."/>
            <person name="Markovic C."/>
            <person name="Hall O."/>
            <person name="Minx P."/>
            <person name="Tomlinson C."/>
            <person name="Mitreva M."/>
            <person name="Nelson J."/>
            <person name="Hou S."/>
            <person name="Wollam A."/>
            <person name="Pepin K.H."/>
            <person name="Johnson M."/>
            <person name="Bhonagiri V."/>
            <person name="Nash W.E."/>
            <person name="Suruliraj S."/>
            <person name="Warren W."/>
            <person name="Chinwalla A."/>
            <person name="Mardis E.R."/>
            <person name="Wilson R.K."/>
        </authorList>
    </citation>
    <scope>NUCLEOTIDE SEQUENCE [LARGE SCALE GENOMIC DNA]</scope>
    <source>
        <strain evidence="13">OS1</strain>
    </source>
</reference>
<dbReference type="InterPro" id="IPR001059">
    <property type="entry name" value="Transl_elong_P/YeiP_cen"/>
</dbReference>
<comment type="subcellular location">
    <subcellularLocation>
        <location evidence="1 7">Cytoplasm</location>
    </subcellularLocation>
</comment>
<accession>A0A0T5XCN6</accession>
<dbReference type="SMART" id="SM01185">
    <property type="entry name" value="EFP"/>
    <property type="match status" value="1"/>
</dbReference>
<evidence type="ECO:0000256" key="4">
    <source>
        <dbReference type="ARBA" id="ARBA00022490"/>
    </source>
</evidence>
<dbReference type="GO" id="GO:0043043">
    <property type="term" value="P:peptide biosynthetic process"/>
    <property type="evidence" value="ECO:0007669"/>
    <property type="project" value="InterPro"/>
</dbReference>
<dbReference type="eggNOG" id="COG0231">
    <property type="taxonomic scope" value="Bacteria"/>
</dbReference>
<dbReference type="FunFam" id="2.30.30.30:FF:000003">
    <property type="entry name" value="Elongation factor P"/>
    <property type="match status" value="1"/>
</dbReference>
<evidence type="ECO:0000256" key="6">
    <source>
        <dbReference type="ARBA" id="ARBA00022917"/>
    </source>
</evidence>
<comment type="function">
    <text evidence="7">Involved in peptide bond synthesis. Stimulates efficient translation and peptide-bond synthesis on native or reconstituted 70S ribosomes in vitro. Probably functions indirectly by altering the affinity of the ribosome for aminoacyl-tRNA, thus increasing their reactivity as acceptors for peptidyl transferase.</text>
</comment>
<evidence type="ECO:0000256" key="1">
    <source>
        <dbReference type="ARBA" id="ARBA00004496"/>
    </source>
</evidence>
<dbReference type="SMART" id="SM00841">
    <property type="entry name" value="Elong-fact-P_C"/>
    <property type="match status" value="1"/>
</dbReference>
<protein>
    <recommendedName>
        <fullName evidence="7 8">Elongation factor P</fullName>
        <shortName evidence="7">EF-P</shortName>
    </recommendedName>
</protein>
<evidence type="ECO:0000256" key="9">
    <source>
        <dbReference type="RuleBase" id="RU004389"/>
    </source>
</evidence>
<dbReference type="SUPFAM" id="SSF50104">
    <property type="entry name" value="Translation proteins SH3-like domain"/>
    <property type="match status" value="1"/>
</dbReference>
<dbReference type="AlphaFoldDB" id="A0A0T5XCN6"/>
<feature type="domain" description="Elongation factor P C-terminal" evidence="10">
    <location>
        <begin position="132"/>
        <end position="187"/>
    </location>
</feature>
<dbReference type="FunFam" id="2.40.50.140:FF:000009">
    <property type="entry name" value="Elongation factor P"/>
    <property type="match status" value="1"/>
</dbReference>
<dbReference type="FunFam" id="2.40.50.140:FF:000004">
    <property type="entry name" value="Elongation factor P"/>
    <property type="match status" value="1"/>
</dbReference>
<dbReference type="NCBIfam" id="TIGR00038">
    <property type="entry name" value="efp"/>
    <property type="match status" value="1"/>
</dbReference>
<dbReference type="SUPFAM" id="SSF50249">
    <property type="entry name" value="Nucleic acid-binding proteins"/>
    <property type="match status" value="2"/>
</dbReference>
<dbReference type="PANTHER" id="PTHR30053">
    <property type="entry name" value="ELONGATION FACTOR P"/>
    <property type="match status" value="1"/>
</dbReference>
<comment type="caution">
    <text evidence="12">The sequence shown here is derived from an EMBL/GenBank/DDBJ whole genome shotgun (WGS) entry which is preliminary data.</text>
</comment>
<dbReference type="PIRSF" id="PIRSF005901">
    <property type="entry name" value="EF-P"/>
    <property type="match status" value="1"/>
</dbReference>
<gene>
    <name evidence="7" type="primary">efp</name>
    <name evidence="12" type="ORF">HMPREF1705_03385</name>
</gene>
<dbReference type="RefSeq" id="WP_057940939.1">
    <property type="nucleotide sequence ID" value="NZ_ACJX03000001.1"/>
</dbReference>
<organism evidence="12 13">
    <name type="scientific">Acetomicrobium hydrogeniformans ATCC BAA-1850</name>
    <dbReference type="NCBI Taxonomy" id="592015"/>
    <lineage>
        <taxon>Bacteria</taxon>
        <taxon>Thermotogati</taxon>
        <taxon>Synergistota</taxon>
        <taxon>Synergistia</taxon>
        <taxon>Synergistales</taxon>
        <taxon>Acetomicrobiaceae</taxon>
        <taxon>Acetomicrobium</taxon>
    </lineage>
</organism>
<dbReference type="GO" id="GO:0005829">
    <property type="term" value="C:cytosol"/>
    <property type="evidence" value="ECO:0007669"/>
    <property type="project" value="UniProtKB-ARBA"/>
</dbReference>
<evidence type="ECO:0000256" key="7">
    <source>
        <dbReference type="HAMAP-Rule" id="MF_00141"/>
    </source>
</evidence>
<dbReference type="InterPro" id="IPR011768">
    <property type="entry name" value="Transl_elongation_fac_P"/>
</dbReference>
<evidence type="ECO:0000256" key="5">
    <source>
        <dbReference type="ARBA" id="ARBA00022768"/>
    </source>
</evidence>
<dbReference type="Pfam" id="PF01132">
    <property type="entry name" value="EFP"/>
    <property type="match status" value="1"/>
</dbReference>
<evidence type="ECO:0000256" key="8">
    <source>
        <dbReference type="NCBIfam" id="TIGR00038"/>
    </source>
</evidence>